<dbReference type="GO" id="GO:0005634">
    <property type="term" value="C:nucleus"/>
    <property type="evidence" value="ECO:0007669"/>
    <property type="project" value="UniProtKB-SubCell"/>
</dbReference>
<organism evidence="17 18">
    <name type="scientific">Chelonia mydas</name>
    <name type="common">Green sea-turtle</name>
    <name type="synonym">Chelonia agassizi</name>
    <dbReference type="NCBI Taxonomy" id="8469"/>
    <lineage>
        <taxon>Eukaryota</taxon>
        <taxon>Metazoa</taxon>
        <taxon>Chordata</taxon>
        <taxon>Craniata</taxon>
        <taxon>Vertebrata</taxon>
        <taxon>Euteleostomi</taxon>
        <taxon>Archelosauria</taxon>
        <taxon>Testudinata</taxon>
        <taxon>Testudines</taxon>
        <taxon>Cryptodira</taxon>
        <taxon>Durocryptodira</taxon>
        <taxon>Americhelydia</taxon>
        <taxon>Chelonioidea</taxon>
        <taxon>Cheloniidae</taxon>
        <taxon>Chelonia</taxon>
    </lineage>
</organism>
<dbReference type="InterPro" id="IPR013087">
    <property type="entry name" value="Znf_C2H2_type"/>
</dbReference>
<dbReference type="PROSITE" id="PS50824">
    <property type="entry name" value="DAPIN"/>
    <property type="match status" value="1"/>
</dbReference>
<dbReference type="Pfam" id="PF13465">
    <property type="entry name" value="zf-H2C2_2"/>
    <property type="match status" value="2"/>
</dbReference>
<keyword evidence="4" id="KW-0963">Cytoplasm</keyword>
<keyword evidence="8" id="KW-0862">Zinc</keyword>
<evidence type="ECO:0000313" key="17">
    <source>
        <dbReference type="EMBL" id="EMP24958.1"/>
    </source>
</evidence>
<evidence type="ECO:0000256" key="5">
    <source>
        <dbReference type="ARBA" id="ARBA00022723"/>
    </source>
</evidence>
<keyword evidence="10" id="KW-0238">DNA-binding</keyword>
<reference evidence="18" key="1">
    <citation type="journal article" date="2013" name="Nat. Genet.">
        <title>The draft genomes of soft-shell turtle and green sea turtle yield insights into the development and evolution of the turtle-specific body plan.</title>
        <authorList>
            <person name="Wang Z."/>
            <person name="Pascual-Anaya J."/>
            <person name="Zadissa A."/>
            <person name="Li W."/>
            <person name="Niimura Y."/>
            <person name="Huang Z."/>
            <person name="Li C."/>
            <person name="White S."/>
            <person name="Xiong Z."/>
            <person name="Fang D."/>
            <person name="Wang B."/>
            <person name="Ming Y."/>
            <person name="Chen Y."/>
            <person name="Zheng Y."/>
            <person name="Kuraku S."/>
            <person name="Pignatelli M."/>
            <person name="Herrero J."/>
            <person name="Beal K."/>
            <person name="Nozawa M."/>
            <person name="Li Q."/>
            <person name="Wang J."/>
            <person name="Zhang H."/>
            <person name="Yu L."/>
            <person name="Shigenobu S."/>
            <person name="Wang J."/>
            <person name="Liu J."/>
            <person name="Flicek P."/>
            <person name="Searle S."/>
            <person name="Wang J."/>
            <person name="Kuratani S."/>
            <person name="Yin Y."/>
            <person name="Aken B."/>
            <person name="Zhang G."/>
            <person name="Irie N."/>
        </authorList>
    </citation>
    <scope>NUCLEOTIDE SEQUENCE [LARGE SCALE GENOMIC DNA]</scope>
</reference>
<feature type="domain" description="C2H2-type" evidence="14">
    <location>
        <begin position="163"/>
        <end position="190"/>
    </location>
</feature>
<evidence type="ECO:0000256" key="8">
    <source>
        <dbReference type="ARBA" id="ARBA00022833"/>
    </source>
</evidence>
<dbReference type="PROSITE" id="PS00028">
    <property type="entry name" value="ZINC_FINGER_C2H2_1"/>
    <property type="match status" value="8"/>
</dbReference>
<evidence type="ECO:0000256" key="2">
    <source>
        <dbReference type="ARBA" id="ARBA00004514"/>
    </source>
</evidence>
<evidence type="ECO:0000256" key="12">
    <source>
        <dbReference type="ARBA" id="ARBA00023242"/>
    </source>
</evidence>
<feature type="domain" description="C2H2-type" evidence="14">
    <location>
        <begin position="60"/>
        <end position="78"/>
    </location>
</feature>
<sequence>MLWEALWEEVDRDAAERHQGTRPADSIELSDLVLRYYGKLYGKKLAETLLRDIRGRSAGFNQKLNLIRHQRIHTGEKPYKCGECGKSFNDRSNLTRHEGLHLGLKPYNCRECGKSFSVKSNLIRHQRIHTGEKPYDCPKCGKSFNDSSNLARHQRIHTGEKPYNCPKCGKSFNDSSNLTRHQRIHTREKPYKCGECEKSFSDRSNLARHQRIHTGEKPYICSKCGKSFNDSSNLTRHEGLHLGLKPYNCPECGKIFSVKSNLIRHQRIHTGEKPYNCPKCGKSFNDSSNLAKHERIHKRVRRRSEDATSYSWGKDKCDFCCREKGFAEVQPEILPGPEENQKTYRVRFHQAGSFRCSETELGFEVRAAVTVQYEYESWRCHQTELEMQQWMIAGPLFNIWAEPAGAVAAVHLPHFMCLAGGEADVSQMRIAHFVDGRMTLEKPTRVMPFHAVLENPSFSWLGAVFRKGISLLSSPIHSVTLLYRALRAENITLHLYLIPDILALKKVIDDNERRYKSIRVRKPPKTKPLTCGSHYTELEFCYVDPQDEHPYMEIYTQGFVDRLDLSLVNQSDKQLIWKAFLRPGDIEHRSPSTEHHTGGGTGKTMRDRLLDTLKNLRKGELKEFKSKLTDIELEEGYTHIHQCDLEKADPVEITDLLIRRYKEHYGVKVTLMVLNAINQRDLAERLCRATRASQE</sequence>
<dbReference type="FunFam" id="3.30.160.60:FF:002005">
    <property type="entry name" value="Zinc finger protein 200"/>
    <property type="match status" value="2"/>
</dbReference>
<dbReference type="PANTHER" id="PTHR24404">
    <property type="entry name" value="ZINC FINGER PROTEIN"/>
    <property type="match status" value="1"/>
</dbReference>
<feature type="domain" description="Pyrin" evidence="15">
    <location>
        <begin position="601"/>
        <end position="692"/>
    </location>
</feature>
<evidence type="ECO:0000256" key="13">
    <source>
        <dbReference type="PROSITE-ProRule" id="PRU00042"/>
    </source>
</evidence>
<feature type="domain" description="C2H2-type" evidence="14">
    <location>
        <begin position="275"/>
        <end position="302"/>
    </location>
</feature>
<dbReference type="GO" id="GO:0000978">
    <property type="term" value="F:RNA polymerase II cis-regulatory region sequence-specific DNA binding"/>
    <property type="evidence" value="ECO:0007669"/>
    <property type="project" value="TreeGrafter"/>
</dbReference>
<evidence type="ECO:0000256" key="4">
    <source>
        <dbReference type="ARBA" id="ARBA00022490"/>
    </source>
</evidence>
<evidence type="ECO:0000256" key="6">
    <source>
        <dbReference type="ARBA" id="ARBA00022737"/>
    </source>
</evidence>
<dbReference type="InterPro" id="IPR011029">
    <property type="entry name" value="DEATH-like_dom_sf"/>
</dbReference>
<dbReference type="Gene3D" id="1.10.533.10">
    <property type="entry name" value="Death Domain, Fas"/>
    <property type="match status" value="1"/>
</dbReference>
<dbReference type="AlphaFoldDB" id="M7AYU4"/>
<dbReference type="SMART" id="SM01289">
    <property type="entry name" value="PYRIN"/>
    <property type="match status" value="1"/>
</dbReference>
<feature type="domain" description="FIIND" evidence="16">
    <location>
        <begin position="325"/>
        <end position="595"/>
    </location>
</feature>
<keyword evidence="6" id="KW-0677">Repeat</keyword>
<evidence type="ECO:0000256" key="7">
    <source>
        <dbReference type="ARBA" id="ARBA00022771"/>
    </source>
</evidence>
<evidence type="ECO:0000259" key="15">
    <source>
        <dbReference type="PROSITE" id="PS50824"/>
    </source>
</evidence>
<dbReference type="GO" id="GO:0022603">
    <property type="term" value="P:regulation of anatomical structure morphogenesis"/>
    <property type="evidence" value="ECO:0007669"/>
    <property type="project" value="UniProtKB-ARBA"/>
</dbReference>
<dbReference type="SMART" id="SM00355">
    <property type="entry name" value="ZnF_C2H2"/>
    <property type="match status" value="8"/>
</dbReference>
<dbReference type="EMBL" id="KB596324">
    <property type="protein sequence ID" value="EMP24958.1"/>
    <property type="molecule type" value="Genomic_DNA"/>
</dbReference>
<evidence type="ECO:0000259" key="14">
    <source>
        <dbReference type="PROSITE" id="PS50157"/>
    </source>
</evidence>
<evidence type="ECO:0000256" key="11">
    <source>
        <dbReference type="ARBA" id="ARBA00023163"/>
    </source>
</evidence>
<dbReference type="GO" id="GO:0005829">
    <property type="term" value="C:cytosol"/>
    <property type="evidence" value="ECO:0007669"/>
    <property type="project" value="UniProtKB-SubCell"/>
</dbReference>
<keyword evidence="5" id="KW-0479">Metal-binding</keyword>
<evidence type="ECO:0000256" key="1">
    <source>
        <dbReference type="ARBA" id="ARBA00004123"/>
    </source>
</evidence>
<comment type="subcellular location">
    <subcellularLocation>
        <location evidence="2">Cytoplasm</location>
        <location evidence="2">Cytosol</location>
    </subcellularLocation>
    <subcellularLocation>
        <location evidence="1">Nucleus</location>
    </subcellularLocation>
</comment>
<comment type="similarity">
    <text evidence="3">Belongs to the krueppel C2H2-type zinc-finger protein family.</text>
</comment>
<dbReference type="InterPro" id="IPR004020">
    <property type="entry name" value="DAPIN"/>
</dbReference>
<dbReference type="FunFam" id="3.30.160.60:FF:002343">
    <property type="entry name" value="Zinc finger protein 33A"/>
    <property type="match status" value="1"/>
</dbReference>
<dbReference type="FunFam" id="3.30.160.60:FF:001498">
    <property type="entry name" value="Zinc finger protein 404"/>
    <property type="match status" value="1"/>
</dbReference>
<dbReference type="FunFam" id="3.30.160.60:FF:002402">
    <property type="entry name" value="Zinc finger protein 347"/>
    <property type="match status" value="1"/>
</dbReference>
<dbReference type="SUPFAM" id="SSF57667">
    <property type="entry name" value="beta-beta-alpha zinc fingers"/>
    <property type="match status" value="4"/>
</dbReference>
<evidence type="ECO:0000256" key="9">
    <source>
        <dbReference type="ARBA" id="ARBA00023015"/>
    </source>
</evidence>
<feature type="domain" description="C2H2-type" evidence="14">
    <location>
        <begin position="191"/>
        <end position="218"/>
    </location>
</feature>
<evidence type="ECO:0000256" key="3">
    <source>
        <dbReference type="ARBA" id="ARBA00006991"/>
    </source>
</evidence>
<feature type="domain" description="C2H2-type" evidence="14">
    <location>
        <begin position="79"/>
        <end position="106"/>
    </location>
</feature>
<keyword evidence="7 13" id="KW-0863">Zinc-finger</keyword>
<dbReference type="GO" id="GO:0006357">
    <property type="term" value="P:regulation of transcription by RNA polymerase II"/>
    <property type="evidence" value="ECO:0007669"/>
    <property type="project" value="TreeGrafter"/>
</dbReference>
<feature type="domain" description="C2H2-type" evidence="14">
    <location>
        <begin position="247"/>
        <end position="274"/>
    </location>
</feature>
<dbReference type="PROSITE" id="PS51830">
    <property type="entry name" value="FIIND"/>
    <property type="match status" value="1"/>
</dbReference>
<keyword evidence="12" id="KW-0539">Nucleus</keyword>
<dbReference type="Pfam" id="PF23679">
    <property type="entry name" value="UPA-FIIND"/>
    <property type="match status" value="1"/>
</dbReference>
<dbReference type="InterPro" id="IPR050589">
    <property type="entry name" value="Ikaros_C2H2-ZF"/>
</dbReference>
<dbReference type="Proteomes" id="UP000031443">
    <property type="component" value="Unassembled WGS sequence"/>
</dbReference>
<protein>
    <submittedName>
        <fullName evidence="17">Zinc finger protein 79</fullName>
    </submittedName>
</protein>
<evidence type="ECO:0000313" key="18">
    <source>
        <dbReference type="Proteomes" id="UP000031443"/>
    </source>
</evidence>
<gene>
    <name evidence="17" type="ORF">UY3_17964</name>
</gene>
<dbReference type="STRING" id="8469.M7AYU4"/>
<feature type="domain" description="C2H2-type" evidence="14">
    <location>
        <begin position="107"/>
        <end position="134"/>
    </location>
</feature>
<feature type="domain" description="C2H2-type" evidence="14">
    <location>
        <begin position="135"/>
        <end position="162"/>
    </location>
</feature>
<dbReference type="FunFam" id="3.30.160.60:FF:000690">
    <property type="entry name" value="Zinc finger protein 354C"/>
    <property type="match status" value="2"/>
</dbReference>
<name>M7AYU4_CHEMY</name>
<dbReference type="eggNOG" id="KOG2177">
    <property type="taxonomic scope" value="Eukaryota"/>
</dbReference>
<proteinExistence type="inferred from homology"/>
<dbReference type="PANTHER" id="PTHR24404:SF114">
    <property type="entry name" value="KLUMPFUSS, ISOFORM B-RELATED"/>
    <property type="match status" value="1"/>
</dbReference>
<feature type="domain" description="C2H2-type" evidence="14">
    <location>
        <begin position="219"/>
        <end position="246"/>
    </location>
</feature>
<keyword evidence="11" id="KW-0804">Transcription</keyword>
<dbReference type="CDD" id="cd08321">
    <property type="entry name" value="Pyrin_ASC-like"/>
    <property type="match status" value="1"/>
</dbReference>
<keyword evidence="18" id="KW-1185">Reference proteome</keyword>
<dbReference type="SUPFAM" id="SSF47986">
    <property type="entry name" value="DEATH domain"/>
    <property type="match status" value="1"/>
</dbReference>
<dbReference type="Pfam" id="PF00096">
    <property type="entry name" value="zf-C2H2"/>
    <property type="match status" value="4"/>
</dbReference>
<dbReference type="GO" id="GO:0003700">
    <property type="term" value="F:DNA-binding transcription factor activity"/>
    <property type="evidence" value="ECO:0007669"/>
    <property type="project" value="TreeGrafter"/>
</dbReference>
<dbReference type="Pfam" id="PF02758">
    <property type="entry name" value="PYRIN"/>
    <property type="match status" value="1"/>
</dbReference>
<evidence type="ECO:0000256" key="10">
    <source>
        <dbReference type="ARBA" id="ARBA00023125"/>
    </source>
</evidence>
<dbReference type="FunFam" id="3.30.160.60:FF:002090">
    <property type="entry name" value="Zinc finger protein 473"/>
    <property type="match status" value="1"/>
</dbReference>
<dbReference type="Pfam" id="PF13553">
    <property type="entry name" value="FIIND"/>
    <property type="match status" value="1"/>
</dbReference>
<dbReference type="InterPro" id="IPR025307">
    <property type="entry name" value="FIIND_dom"/>
</dbReference>
<evidence type="ECO:0000259" key="16">
    <source>
        <dbReference type="PROSITE" id="PS51830"/>
    </source>
</evidence>
<dbReference type="Gene3D" id="3.30.160.60">
    <property type="entry name" value="Classic Zinc Finger"/>
    <property type="match status" value="9"/>
</dbReference>
<keyword evidence="9" id="KW-0805">Transcription regulation</keyword>
<dbReference type="FunFam" id="3.30.160.60:FF:000011">
    <property type="entry name" value="zinc finger protein 615 isoform X1"/>
    <property type="match status" value="1"/>
</dbReference>
<dbReference type="InterPro" id="IPR036236">
    <property type="entry name" value="Znf_C2H2_sf"/>
</dbReference>
<dbReference type="GO" id="GO:0008270">
    <property type="term" value="F:zinc ion binding"/>
    <property type="evidence" value="ECO:0007669"/>
    <property type="project" value="UniProtKB-KW"/>
</dbReference>
<dbReference type="PROSITE" id="PS50157">
    <property type="entry name" value="ZINC_FINGER_C2H2_2"/>
    <property type="match status" value="9"/>
</dbReference>
<accession>M7AYU4</accession>